<comment type="caution">
    <text evidence="1">The sequence shown here is derived from an EMBL/GenBank/DDBJ whole genome shotgun (WGS) entry which is preliminary data.</text>
</comment>
<keyword evidence="2" id="KW-1185">Reference proteome</keyword>
<dbReference type="Proteomes" id="UP001472677">
    <property type="component" value="Unassembled WGS sequence"/>
</dbReference>
<evidence type="ECO:0000313" key="2">
    <source>
        <dbReference type="Proteomes" id="UP001472677"/>
    </source>
</evidence>
<accession>A0ABR2A568</accession>
<proteinExistence type="predicted"/>
<name>A0ABR2A568_9ROSI</name>
<dbReference type="EMBL" id="JBBPBM010001056">
    <property type="protein sequence ID" value="KAK8487817.1"/>
    <property type="molecule type" value="Genomic_DNA"/>
</dbReference>
<evidence type="ECO:0000313" key="1">
    <source>
        <dbReference type="EMBL" id="KAK8487817.1"/>
    </source>
</evidence>
<sequence length="121" mass="13829">MITVLNDSNGKWCSDAKILREQVAAYFTRLFECSTVPTGSYPTRNQFPTISQIDFDSLGNIPTWDEIREALDSMRNWDIIRDSVCAMVQRVYNGAALDPELNRTCVVLIPKINNLETFSYQ</sequence>
<protein>
    <submittedName>
        <fullName evidence="1">Uncharacterized protein</fullName>
    </submittedName>
</protein>
<reference evidence="1 2" key="1">
    <citation type="journal article" date="2024" name="G3 (Bethesda)">
        <title>Genome assembly of Hibiscus sabdariffa L. provides insights into metabolisms of medicinal natural products.</title>
        <authorList>
            <person name="Kim T."/>
        </authorList>
    </citation>
    <scope>NUCLEOTIDE SEQUENCE [LARGE SCALE GENOMIC DNA]</scope>
    <source>
        <strain evidence="1">TK-2024</strain>
        <tissue evidence="1">Old leaves</tissue>
    </source>
</reference>
<gene>
    <name evidence="1" type="ORF">V6N12_060896</name>
</gene>
<organism evidence="1 2">
    <name type="scientific">Hibiscus sabdariffa</name>
    <name type="common">roselle</name>
    <dbReference type="NCBI Taxonomy" id="183260"/>
    <lineage>
        <taxon>Eukaryota</taxon>
        <taxon>Viridiplantae</taxon>
        <taxon>Streptophyta</taxon>
        <taxon>Embryophyta</taxon>
        <taxon>Tracheophyta</taxon>
        <taxon>Spermatophyta</taxon>
        <taxon>Magnoliopsida</taxon>
        <taxon>eudicotyledons</taxon>
        <taxon>Gunneridae</taxon>
        <taxon>Pentapetalae</taxon>
        <taxon>rosids</taxon>
        <taxon>malvids</taxon>
        <taxon>Malvales</taxon>
        <taxon>Malvaceae</taxon>
        <taxon>Malvoideae</taxon>
        <taxon>Hibiscus</taxon>
    </lineage>
</organism>